<keyword evidence="3" id="KW-0675">Receptor</keyword>
<dbReference type="InterPro" id="IPR007110">
    <property type="entry name" value="Ig-like_dom"/>
</dbReference>
<reference evidence="7" key="1">
    <citation type="submission" date="2025-08" db="UniProtKB">
        <authorList>
            <consortium name="Ensembl"/>
        </authorList>
    </citation>
    <scope>IDENTIFICATION</scope>
</reference>
<organism evidence="7 8">
    <name type="scientific">Gadus morhua</name>
    <name type="common">Atlantic cod</name>
    <dbReference type="NCBI Taxonomy" id="8049"/>
    <lineage>
        <taxon>Eukaryota</taxon>
        <taxon>Metazoa</taxon>
        <taxon>Chordata</taxon>
        <taxon>Craniata</taxon>
        <taxon>Vertebrata</taxon>
        <taxon>Euteleostomi</taxon>
        <taxon>Actinopterygii</taxon>
        <taxon>Neopterygii</taxon>
        <taxon>Teleostei</taxon>
        <taxon>Neoteleostei</taxon>
        <taxon>Acanthomorphata</taxon>
        <taxon>Zeiogadaria</taxon>
        <taxon>Gadariae</taxon>
        <taxon>Gadiformes</taxon>
        <taxon>Gadoidei</taxon>
        <taxon>Gadidae</taxon>
        <taxon>Gadus</taxon>
    </lineage>
</organism>
<dbReference type="GO" id="GO:0042101">
    <property type="term" value="C:T cell receptor complex"/>
    <property type="evidence" value="ECO:0007669"/>
    <property type="project" value="UniProtKB-KW"/>
</dbReference>
<evidence type="ECO:0000313" key="7">
    <source>
        <dbReference type="Ensembl" id="ENSGMOP00000058537.1"/>
    </source>
</evidence>
<dbReference type="Proteomes" id="UP000694546">
    <property type="component" value="Chromosome 8"/>
</dbReference>
<dbReference type="AlphaFoldDB" id="A0A8C5C927"/>
<dbReference type="InterPro" id="IPR013783">
    <property type="entry name" value="Ig-like_fold"/>
</dbReference>
<dbReference type="InterPro" id="IPR013106">
    <property type="entry name" value="Ig_V-set"/>
</dbReference>
<keyword evidence="1" id="KW-0732">Signal</keyword>
<evidence type="ECO:0000256" key="5">
    <source>
        <dbReference type="ARBA" id="ARBA00043266"/>
    </source>
</evidence>
<dbReference type="Ensembl" id="ENSGMOT00000034839.1">
    <property type="protein sequence ID" value="ENSGMOP00000058537.1"/>
    <property type="gene ID" value="ENSGMOG00000033320.1"/>
</dbReference>
<dbReference type="InterPro" id="IPR003599">
    <property type="entry name" value="Ig_sub"/>
</dbReference>
<name>A0A8C5C927_GADMO</name>
<dbReference type="GO" id="GO:0002250">
    <property type="term" value="P:adaptive immune response"/>
    <property type="evidence" value="ECO:0007669"/>
    <property type="project" value="UniProtKB-KW"/>
</dbReference>
<evidence type="ECO:0000256" key="4">
    <source>
        <dbReference type="ARBA" id="ARBA00023319"/>
    </source>
</evidence>
<evidence type="ECO:0000256" key="3">
    <source>
        <dbReference type="ARBA" id="ARBA00023170"/>
    </source>
</evidence>
<dbReference type="InterPro" id="IPR036179">
    <property type="entry name" value="Ig-like_dom_sf"/>
</dbReference>
<dbReference type="PANTHER" id="PTHR19367:SF18">
    <property type="entry name" value="T CELL RECEPTOR ALPHA VARIABLE 16"/>
    <property type="match status" value="1"/>
</dbReference>
<evidence type="ECO:0000256" key="2">
    <source>
        <dbReference type="ARBA" id="ARBA00023130"/>
    </source>
</evidence>
<protein>
    <recommendedName>
        <fullName evidence="6">Ig-like domain-containing protein</fullName>
    </recommendedName>
</protein>
<dbReference type="PANTHER" id="PTHR19367">
    <property type="entry name" value="T-CELL RECEPTOR ALPHA CHAIN V REGION"/>
    <property type="match status" value="1"/>
</dbReference>
<dbReference type="GeneTree" id="ENSGT01030000239940"/>
<keyword evidence="5" id="KW-1279">T cell receptor</keyword>
<evidence type="ECO:0000259" key="6">
    <source>
        <dbReference type="PROSITE" id="PS50835"/>
    </source>
</evidence>
<keyword evidence="8" id="KW-1185">Reference proteome</keyword>
<dbReference type="PROSITE" id="PS50835">
    <property type="entry name" value="IG_LIKE"/>
    <property type="match status" value="1"/>
</dbReference>
<dbReference type="InterPro" id="IPR051287">
    <property type="entry name" value="TCR_variable_region"/>
</dbReference>
<feature type="domain" description="Ig-like" evidence="6">
    <location>
        <begin position="19"/>
        <end position="130"/>
    </location>
</feature>
<keyword evidence="2" id="KW-1064">Adaptive immunity</keyword>
<dbReference type="SMART" id="SM00406">
    <property type="entry name" value="IGv"/>
    <property type="match status" value="1"/>
</dbReference>
<dbReference type="SUPFAM" id="SSF48726">
    <property type="entry name" value="Immunoglobulin"/>
    <property type="match status" value="1"/>
</dbReference>
<reference evidence="7" key="2">
    <citation type="submission" date="2025-09" db="UniProtKB">
        <authorList>
            <consortium name="Ensembl"/>
        </authorList>
    </citation>
    <scope>IDENTIFICATION</scope>
</reference>
<keyword evidence="5" id="KW-0391">Immunity</keyword>
<dbReference type="SMART" id="SM00409">
    <property type="entry name" value="IG"/>
    <property type="match status" value="1"/>
</dbReference>
<dbReference type="Pfam" id="PF07686">
    <property type="entry name" value="V-set"/>
    <property type="match status" value="1"/>
</dbReference>
<evidence type="ECO:0000313" key="8">
    <source>
        <dbReference type="Proteomes" id="UP000694546"/>
    </source>
</evidence>
<dbReference type="OMA" id="HFHTNEL"/>
<sequence length="160" mass="18071">MIHFHTNELILLFPGSSFPSFLISVGESHQQTINSTQDGVQALQGDSVTLSCQYSLATNLFWYRQYPSSPPQFLIKEYMEVSGFTLKKDSKRQMVALEISVAAVTDSALYYCALQPTVTGNTDSQYKNLTRNWKSICQYLKLWLRGGASREVNSHQESSE</sequence>
<keyword evidence="4" id="KW-0393">Immunoglobulin domain</keyword>
<proteinExistence type="predicted"/>
<dbReference type="Gene3D" id="2.60.40.10">
    <property type="entry name" value="Immunoglobulins"/>
    <property type="match status" value="1"/>
</dbReference>
<evidence type="ECO:0000256" key="1">
    <source>
        <dbReference type="ARBA" id="ARBA00022729"/>
    </source>
</evidence>
<accession>A0A8C5C927</accession>